<dbReference type="AlphaFoldDB" id="A0A9W5TYH7"/>
<name>A0A9W5TYH7_9BACI</name>
<comment type="caution">
    <text evidence="1">The sequence shown here is derived from an EMBL/GenBank/DDBJ whole genome shotgun (WGS) entry which is preliminary data.</text>
</comment>
<evidence type="ECO:0000313" key="2">
    <source>
        <dbReference type="Proteomes" id="UP000621492"/>
    </source>
</evidence>
<dbReference type="Proteomes" id="UP000621492">
    <property type="component" value="Unassembled WGS sequence"/>
</dbReference>
<keyword evidence="2" id="KW-1185">Reference proteome</keyword>
<gene>
    <name evidence="1" type="ORF">GCM10011409_24820</name>
</gene>
<evidence type="ECO:0000313" key="1">
    <source>
        <dbReference type="EMBL" id="GGB46290.1"/>
    </source>
</evidence>
<protein>
    <submittedName>
        <fullName evidence="1">Uncharacterized protein</fullName>
    </submittedName>
</protein>
<reference evidence="1" key="1">
    <citation type="journal article" date="2014" name="Int. J. Syst. Evol. Microbiol.">
        <title>Complete genome sequence of Corynebacterium casei LMG S-19264T (=DSM 44701T), isolated from a smear-ripened cheese.</title>
        <authorList>
            <consortium name="US DOE Joint Genome Institute (JGI-PGF)"/>
            <person name="Walter F."/>
            <person name="Albersmeier A."/>
            <person name="Kalinowski J."/>
            <person name="Ruckert C."/>
        </authorList>
    </citation>
    <scope>NUCLEOTIDE SEQUENCE</scope>
    <source>
        <strain evidence="1">CGMCC 1.15454</strain>
    </source>
</reference>
<accession>A0A9W5TYH7</accession>
<dbReference type="EMBL" id="BMJD01000019">
    <property type="protein sequence ID" value="GGB46290.1"/>
    <property type="molecule type" value="Genomic_DNA"/>
</dbReference>
<dbReference type="RefSeq" id="WP_188725269.1">
    <property type="nucleotide sequence ID" value="NZ_BMJD01000019.1"/>
</dbReference>
<sequence length="70" mass="8367">MPKTVEQLEKELEQSNEDFEQVADIAERRLLSELAFRAFLSKKGLIEEYKQYEKHFKENFQAFLDGKIEI</sequence>
<reference evidence="1" key="2">
    <citation type="submission" date="2020-09" db="EMBL/GenBank/DDBJ databases">
        <authorList>
            <person name="Sun Q."/>
            <person name="Zhou Y."/>
        </authorList>
    </citation>
    <scope>NUCLEOTIDE SEQUENCE</scope>
    <source>
        <strain evidence="1">CGMCC 1.15454</strain>
    </source>
</reference>
<proteinExistence type="predicted"/>
<organism evidence="1 2">
    <name type="scientific">Lentibacillus populi</name>
    <dbReference type="NCBI Taxonomy" id="1827502"/>
    <lineage>
        <taxon>Bacteria</taxon>
        <taxon>Bacillati</taxon>
        <taxon>Bacillota</taxon>
        <taxon>Bacilli</taxon>
        <taxon>Bacillales</taxon>
        <taxon>Bacillaceae</taxon>
        <taxon>Lentibacillus</taxon>
    </lineage>
</organism>